<dbReference type="PANTHER" id="PTHR48021:SF1">
    <property type="entry name" value="GH07001P-RELATED"/>
    <property type="match status" value="1"/>
</dbReference>
<feature type="transmembrane region" description="Helical" evidence="6">
    <location>
        <begin position="340"/>
        <end position="358"/>
    </location>
</feature>
<dbReference type="InterPro" id="IPR005829">
    <property type="entry name" value="Sugar_transporter_CS"/>
</dbReference>
<evidence type="ECO:0000256" key="2">
    <source>
        <dbReference type="ARBA" id="ARBA00022692"/>
    </source>
</evidence>
<dbReference type="GO" id="GO:0016020">
    <property type="term" value="C:membrane"/>
    <property type="evidence" value="ECO:0007669"/>
    <property type="project" value="UniProtKB-SubCell"/>
</dbReference>
<keyword evidence="3 6" id="KW-1133">Transmembrane helix</keyword>
<dbReference type="AlphaFoldDB" id="A0A7R8CP63"/>
<dbReference type="OrthoDB" id="6133115at2759"/>
<feature type="transmembrane region" description="Helical" evidence="6">
    <location>
        <begin position="198"/>
        <end position="216"/>
    </location>
</feature>
<reference evidence="7" key="1">
    <citation type="submission" date="2021-02" db="EMBL/GenBank/DDBJ databases">
        <authorList>
            <person name="Bekaert M."/>
        </authorList>
    </citation>
    <scope>NUCLEOTIDE SEQUENCE</scope>
    <source>
        <strain evidence="7">IoA-00</strain>
    </source>
</reference>
<dbReference type="SUPFAM" id="SSF103473">
    <property type="entry name" value="MFS general substrate transporter"/>
    <property type="match status" value="1"/>
</dbReference>
<feature type="compositionally biased region" description="Polar residues" evidence="5">
    <location>
        <begin position="44"/>
        <end position="58"/>
    </location>
</feature>
<evidence type="ECO:0000256" key="5">
    <source>
        <dbReference type="SAM" id="MobiDB-lite"/>
    </source>
</evidence>
<evidence type="ECO:0000256" key="4">
    <source>
        <dbReference type="ARBA" id="ARBA00023136"/>
    </source>
</evidence>
<protein>
    <submittedName>
        <fullName evidence="7">TRET1</fullName>
    </submittedName>
</protein>
<sequence>MIMDDEESGRETSPEEEELRTSGVRFKSHIQTLNEDDIFEEVPLTSNHSRVQPKNNNSNRRKEISSAELNLIIPDSKKAPQLFAAISVSTGCITYGICMAYTSSAIPSMLKPNETSPLNIAIGDYEATWMGSLLALGALFGSLSAVFLMDAVGRKASFQIWQIYTGRFLLGFGAGLEITISPVYIHEICRPVLRDICGSLPQVFSALGILICYIMGRNLEWNWLSLASCVFLFPFTFGLYFIPESPPWLVCNDEEDLAFKSLVLVRGEEYDATIEMTRMKERLAYHNNNLHALLYDNYDYQKHRGVEETTGHRVPPVRAFSHRDVFHKEAQSSLDPKDCALIIGVTYFLSSILGLILKKHVGRRVLLLISEFGMAASQLSLGTYFYYTLNDKNQPLAPEIRWIPLPLIIIFTVAFNIGIGSLTWVITTEILPVQSSKWTHAIANMTSNLWWFVVTKTFKDIYYNCGPYVPFYLYGIVVRTFVKILGQCGPLNKLKNARRHSNHIHRRESVEGFDAVRNCD</sequence>
<dbReference type="PANTHER" id="PTHR48021">
    <property type="match status" value="1"/>
</dbReference>
<keyword evidence="4 6" id="KW-0472">Membrane</keyword>
<feature type="transmembrane region" description="Helical" evidence="6">
    <location>
        <begin position="407"/>
        <end position="427"/>
    </location>
</feature>
<feature type="transmembrane region" description="Helical" evidence="6">
    <location>
        <begin position="223"/>
        <end position="242"/>
    </location>
</feature>
<evidence type="ECO:0000256" key="3">
    <source>
        <dbReference type="ARBA" id="ARBA00022989"/>
    </source>
</evidence>
<feature type="transmembrane region" description="Helical" evidence="6">
    <location>
        <begin position="365"/>
        <end position="387"/>
    </location>
</feature>
<feature type="region of interest" description="Disordered" evidence="5">
    <location>
        <begin position="1"/>
        <end position="24"/>
    </location>
</feature>
<comment type="subcellular location">
    <subcellularLocation>
        <location evidence="1">Membrane</location>
        <topology evidence="1">Multi-pass membrane protein</topology>
    </subcellularLocation>
</comment>
<name>A0A7R8CP63_LEPSM</name>
<dbReference type="EMBL" id="HG994582">
    <property type="protein sequence ID" value="CAF2883243.1"/>
    <property type="molecule type" value="Genomic_DNA"/>
</dbReference>
<keyword evidence="2 6" id="KW-0812">Transmembrane</keyword>
<proteinExistence type="predicted"/>
<feature type="transmembrane region" description="Helical" evidence="6">
    <location>
        <begin position="127"/>
        <end position="148"/>
    </location>
</feature>
<dbReference type="Gene3D" id="1.20.1250.20">
    <property type="entry name" value="MFS general substrate transporter like domains"/>
    <property type="match status" value="2"/>
</dbReference>
<dbReference type="InterPro" id="IPR005828">
    <property type="entry name" value="MFS_sugar_transport-like"/>
</dbReference>
<dbReference type="InterPro" id="IPR036259">
    <property type="entry name" value="MFS_trans_sf"/>
</dbReference>
<dbReference type="Proteomes" id="UP000675881">
    <property type="component" value="Chromosome 3"/>
</dbReference>
<evidence type="ECO:0000313" key="7">
    <source>
        <dbReference type="EMBL" id="CAF2883243.1"/>
    </source>
</evidence>
<feature type="region of interest" description="Disordered" evidence="5">
    <location>
        <begin position="43"/>
        <end position="62"/>
    </location>
</feature>
<dbReference type="PRINTS" id="PR00171">
    <property type="entry name" value="SUGRTRNSPORT"/>
</dbReference>
<dbReference type="InterPro" id="IPR050549">
    <property type="entry name" value="MFS_Trehalose_Transporter"/>
</dbReference>
<dbReference type="InterPro" id="IPR003663">
    <property type="entry name" value="Sugar/inositol_transpt"/>
</dbReference>
<evidence type="ECO:0000256" key="1">
    <source>
        <dbReference type="ARBA" id="ARBA00004141"/>
    </source>
</evidence>
<organism evidence="7 8">
    <name type="scientific">Lepeophtheirus salmonis</name>
    <name type="common">Salmon louse</name>
    <name type="synonym">Caligus salmonis</name>
    <dbReference type="NCBI Taxonomy" id="72036"/>
    <lineage>
        <taxon>Eukaryota</taxon>
        <taxon>Metazoa</taxon>
        <taxon>Ecdysozoa</taxon>
        <taxon>Arthropoda</taxon>
        <taxon>Crustacea</taxon>
        <taxon>Multicrustacea</taxon>
        <taxon>Hexanauplia</taxon>
        <taxon>Copepoda</taxon>
        <taxon>Siphonostomatoida</taxon>
        <taxon>Caligidae</taxon>
        <taxon>Lepeophtheirus</taxon>
    </lineage>
</organism>
<feature type="transmembrane region" description="Helical" evidence="6">
    <location>
        <begin position="82"/>
        <end position="107"/>
    </location>
</feature>
<dbReference type="PROSITE" id="PS00217">
    <property type="entry name" value="SUGAR_TRANSPORT_2"/>
    <property type="match status" value="1"/>
</dbReference>
<feature type="transmembrane region" description="Helical" evidence="6">
    <location>
        <begin position="168"/>
        <end position="186"/>
    </location>
</feature>
<gene>
    <name evidence="7" type="ORF">LSAA_7183</name>
</gene>
<keyword evidence="8" id="KW-1185">Reference proteome</keyword>
<accession>A0A7R8CP63</accession>
<feature type="compositionally biased region" description="Acidic residues" evidence="5">
    <location>
        <begin position="1"/>
        <end position="18"/>
    </location>
</feature>
<evidence type="ECO:0000256" key="6">
    <source>
        <dbReference type="SAM" id="Phobius"/>
    </source>
</evidence>
<dbReference type="GO" id="GO:0022857">
    <property type="term" value="F:transmembrane transporter activity"/>
    <property type="evidence" value="ECO:0007669"/>
    <property type="project" value="InterPro"/>
</dbReference>
<evidence type="ECO:0000313" key="8">
    <source>
        <dbReference type="Proteomes" id="UP000675881"/>
    </source>
</evidence>
<dbReference type="Pfam" id="PF00083">
    <property type="entry name" value="Sugar_tr"/>
    <property type="match status" value="2"/>
</dbReference>